<name>A0A1T5HXF5_9GAMM</name>
<dbReference type="EMBL" id="FUZI01000001">
    <property type="protein sequence ID" value="SKC31445.1"/>
    <property type="molecule type" value="Genomic_DNA"/>
</dbReference>
<comment type="similarity">
    <text evidence="6">Belongs to the glycosyl hydrolase 24 family.</text>
</comment>
<dbReference type="InterPro" id="IPR034690">
    <property type="entry name" value="Endolysin_T4_type"/>
</dbReference>
<evidence type="ECO:0000256" key="4">
    <source>
        <dbReference type="ARBA" id="ARBA00022801"/>
    </source>
</evidence>
<dbReference type="AlphaFoldDB" id="A0A1T5HXF5"/>
<keyword evidence="3 6" id="KW-0081">Bacteriolytic enzyme</keyword>
<dbReference type="GO" id="GO:0016998">
    <property type="term" value="P:cell wall macromolecule catabolic process"/>
    <property type="evidence" value="ECO:0007669"/>
    <property type="project" value="InterPro"/>
</dbReference>
<dbReference type="InterPro" id="IPR051018">
    <property type="entry name" value="Bacteriophage_GH24"/>
</dbReference>
<evidence type="ECO:0000256" key="3">
    <source>
        <dbReference type="ARBA" id="ARBA00022638"/>
    </source>
</evidence>
<keyword evidence="7" id="KW-0732">Signal</keyword>
<keyword evidence="2 6" id="KW-0929">Antimicrobial</keyword>
<reference evidence="8 9" key="1">
    <citation type="submission" date="2017-02" db="EMBL/GenBank/DDBJ databases">
        <authorList>
            <person name="Peterson S.W."/>
        </authorList>
    </citation>
    <scope>NUCLEOTIDE SEQUENCE [LARGE SCALE GENOMIC DNA]</scope>
    <source>
        <strain evidence="9">type strain: NCCB 100098</strain>
    </source>
</reference>
<protein>
    <recommendedName>
        <fullName evidence="6">Lysozyme</fullName>
        <ecNumber evidence="6">3.2.1.17</ecNumber>
    </recommendedName>
</protein>
<evidence type="ECO:0000313" key="9">
    <source>
        <dbReference type="Proteomes" id="UP000189966"/>
    </source>
</evidence>
<feature type="signal peptide" evidence="7">
    <location>
        <begin position="1"/>
        <end position="24"/>
    </location>
</feature>
<dbReference type="Gene3D" id="1.10.530.40">
    <property type="match status" value="1"/>
</dbReference>
<dbReference type="Pfam" id="PF00959">
    <property type="entry name" value="Phage_lysozyme"/>
    <property type="match status" value="1"/>
</dbReference>
<dbReference type="InterPro" id="IPR023347">
    <property type="entry name" value="Lysozyme_dom_sf"/>
</dbReference>
<dbReference type="GO" id="GO:0031640">
    <property type="term" value="P:killing of cells of another organism"/>
    <property type="evidence" value="ECO:0007669"/>
    <property type="project" value="UniProtKB-KW"/>
</dbReference>
<keyword evidence="5 6" id="KW-0326">Glycosidase</keyword>
<keyword evidence="4 6" id="KW-0378">Hydrolase</keyword>
<evidence type="ECO:0000256" key="6">
    <source>
        <dbReference type="RuleBase" id="RU003788"/>
    </source>
</evidence>
<dbReference type="Proteomes" id="UP000189966">
    <property type="component" value="Unassembled WGS sequence"/>
</dbReference>
<comment type="catalytic activity">
    <reaction evidence="1 6">
        <text>Hydrolysis of (1-&gt;4)-beta-linkages between N-acetylmuramic acid and N-acetyl-D-glucosamine residues in a peptidoglycan and between N-acetyl-D-glucosamine residues in chitodextrins.</text>
        <dbReference type="EC" id="3.2.1.17"/>
    </reaction>
</comment>
<proteinExistence type="inferred from homology"/>
<dbReference type="PANTHER" id="PTHR38107:SF4">
    <property type="entry name" value="LYSOZYME"/>
    <property type="match status" value="1"/>
</dbReference>
<dbReference type="EC" id="3.2.1.17" evidence="6"/>
<dbReference type="SUPFAM" id="SSF53955">
    <property type="entry name" value="Lysozyme-like"/>
    <property type="match status" value="1"/>
</dbReference>
<evidence type="ECO:0000256" key="5">
    <source>
        <dbReference type="ARBA" id="ARBA00023295"/>
    </source>
</evidence>
<dbReference type="PANTHER" id="PTHR38107">
    <property type="match status" value="1"/>
</dbReference>
<sequence length="190" mass="20431">MKHIKKVVCAVSVIVALVTGGVVTQGNDAVGDVVIDGQSLGVLSVSQEGLLLIANAEGCRQDPYRCPADLLTNGIGNTVNVTGETITQQQVAKDFVRNVQAAERCINQLAPTTPSQGQYDAFVSFIFNTGCTRFQRNRDGTSTTIGKLVKQGDYAAACRELPRWVYGGGKKLRGLITRRGHEYDRCVAVD</sequence>
<dbReference type="GO" id="GO:0042742">
    <property type="term" value="P:defense response to bacterium"/>
    <property type="evidence" value="ECO:0007669"/>
    <property type="project" value="UniProtKB-KW"/>
</dbReference>
<dbReference type="GO" id="GO:0009253">
    <property type="term" value="P:peptidoglycan catabolic process"/>
    <property type="evidence" value="ECO:0007669"/>
    <property type="project" value="InterPro"/>
</dbReference>
<dbReference type="RefSeq" id="WP_080156227.1">
    <property type="nucleotide sequence ID" value="NZ_FUZI01000001.1"/>
</dbReference>
<dbReference type="CDD" id="cd16901">
    <property type="entry name" value="lyz_P1"/>
    <property type="match status" value="1"/>
</dbReference>
<evidence type="ECO:0000313" key="8">
    <source>
        <dbReference type="EMBL" id="SKC31445.1"/>
    </source>
</evidence>
<evidence type="ECO:0000256" key="2">
    <source>
        <dbReference type="ARBA" id="ARBA00022529"/>
    </source>
</evidence>
<organism evidence="8 9">
    <name type="scientific">Photobacterium piscicola</name>
    <dbReference type="NCBI Taxonomy" id="1378299"/>
    <lineage>
        <taxon>Bacteria</taxon>
        <taxon>Pseudomonadati</taxon>
        <taxon>Pseudomonadota</taxon>
        <taxon>Gammaproteobacteria</taxon>
        <taxon>Vibrionales</taxon>
        <taxon>Vibrionaceae</taxon>
        <taxon>Photobacterium</taxon>
    </lineage>
</organism>
<gene>
    <name evidence="8" type="primary">rrrD_2</name>
    <name evidence="8" type="ORF">CZ809_00923</name>
</gene>
<dbReference type="HAMAP" id="MF_04110">
    <property type="entry name" value="ENDOLYSIN_T4"/>
    <property type="match status" value="1"/>
</dbReference>
<feature type="chain" id="PRO_5012436901" description="Lysozyme" evidence="7">
    <location>
        <begin position="25"/>
        <end position="190"/>
    </location>
</feature>
<dbReference type="InterPro" id="IPR002196">
    <property type="entry name" value="Glyco_hydro_24"/>
</dbReference>
<accession>A0A1T5HXF5</accession>
<evidence type="ECO:0000256" key="7">
    <source>
        <dbReference type="SAM" id="SignalP"/>
    </source>
</evidence>
<dbReference type="GO" id="GO:0003796">
    <property type="term" value="F:lysozyme activity"/>
    <property type="evidence" value="ECO:0007669"/>
    <property type="project" value="UniProtKB-EC"/>
</dbReference>
<dbReference type="InterPro" id="IPR023346">
    <property type="entry name" value="Lysozyme-like_dom_sf"/>
</dbReference>
<dbReference type="OrthoDB" id="8141296at2"/>
<evidence type="ECO:0000256" key="1">
    <source>
        <dbReference type="ARBA" id="ARBA00000632"/>
    </source>
</evidence>